<sequence>MKVLVWQWGRRGGGPRFAIDLARGIASLPHHEIVLSLSRQSEFMNLDEVVCDLPVSTYTNIVGLLWRAICAPQLFFSLRKQLKGRGLDLAVCAMPGPLDLIMLGALRSIGVPVVVFVHDAQAHPGDGYPMQIFLQNILIRLADGVAVLSRHVARQLEQSGALHGRVPVLSTLPPSIFHKNFPAPMAHQGAKRFLFFGRLLHYKGLDLLAEALSLLPSDLAFEMRIVGNGPASETLRELARDARVRVENRWVPEDEIPALIAWADVLVLPYREASQSGVAGAAIMANRWAIATRVGGLTEQFADQTQAIICAPTASSIAAAIVEMVRTPPALPPRYDALKAWRNMSRQFLQDCGNLLAAR</sequence>
<dbReference type="RefSeq" id="WP_070401969.1">
    <property type="nucleotide sequence ID" value="NZ_BJVW01000013.1"/>
</dbReference>
<gene>
    <name evidence="2" type="ORF">A0U89_02325</name>
</gene>
<evidence type="ECO:0000313" key="2">
    <source>
        <dbReference type="EMBL" id="AOX16150.1"/>
    </source>
</evidence>
<dbReference type="GO" id="GO:0016757">
    <property type="term" value="F:glycosyltransferase activity"/>
    <property type="evidence" value="ECO:0007669"/>
    <property type="project" value="UniProtKB-ARBA"/>
</dbReference>
<name>A0A1D8UR94_9PROT</name>
<dbReference type="InterPro" id="IPR050194">
    <property type="entry name" value="Glycosyltransferase_grp1"/>
</dbReference>
<dbReference type="Pfam" id="PF13439">
    <property type="entry name" value="Glyco_transf_4"/>
    <property type="match status" value="1"/>
</dbReference>
<dbReference type="Proteomes" id="UP000179145">
    <property type="component" value="Chromosome"/>
</dbReference>
<dbReference type="eggNOG" id="COG0438">
    <property type="taxonomic scope" value="Bacteria"/>
</dbReference>
<dbReference type="EMBL" id="CP014674">
    <property type="protein sequence ID" value="AOX16150.1"/>
    <property type="molecule type" value="Genomic_DNA"/>
</dbReference>
<evidence type="ECO:0000259" key="1">
    <source>
        <dbReference type="Pfam" id="PF13439"/>
    </source>
</evidence>
<dbReference type="STRING" id="153496.A0U89_02325"/>
<protein>
    <recommendedName>
        <fullName evidence="1">Glycosyltransferase subfamily 4-like N-terminal domain-containing protein</fullName>
    </recommendedName>
</protein>
<accession>A0A1D8UR94</accession>
<reference evidence="2 3" key="1">
    <citation type="journal article" date="2016" name="Microb. Cell Fact.">
        <title>Dissection of exopolysaccharide biosynthesis in Kozakia baliensis.</title>
        <authorList>
            <person name="Brandt J.U."/>
            <person name="Jakob F."/>
            <person name="Behr J."/>
            <person name="Geissler A.J."/>
            <person name="Vogel R.F."/>
        </authorList>
    </citation>
    <scope>NUCLEOTIDE SEQUENCE [LARGE SCALE GENOMIC DNA]</scope>
    <source>
        <strain evidence="2 3">DSM 14400</strain>
    </source>
</reference>
<dbReference type="OrthoDB" id="9790710at2"/>
<dbReference type="Pfam" id="PF13692">
    <property type="entry name" value="Glyco_trans_1_4"/>
    <property type="match status" value="1"/>
</dbReference>
<dbReference type="KEGG" id="kba:A0U89_02325"/>
<dbReference type="AlphaFoldDB" id="A0A1D8UR94"/>
<evidence type="ECO:0000313" key="3">
    <source>
        <dbReference type="Proteomes" id="UP000179145"/>
    </source>
</evidence>
<feature type="domain" description="Glycosyltransferase subfamily 4-like N-terminal" evidence="1">
    <location>
        <begin position="12"/>
        <end position="167"/>
    </location>
</feature>
<proteinExistence type="predicted"/>
<dbReference type="PANTHER" id="PTHR45947:SF3">
    <property type="entry name" value="SULFOQUINOVOSYL TRANSFERASE SQD2"/>
    <property type="match status" value="1"/>
</dbReference>
<organism evidence="2 3">
    <name type="scientific">Kozakia baliensis</name>
    <dbReference type="NCBI Taxonomy" id="153496"/>
    <lineage>
        <taxon>Bacteria</taxon>
        <taxon>Pseudomonadati</taxon>
        <taxon>Pseudomonadota</taxon>
        <taxon>Alphaproteobacteria</taxon>
        <taxon>Acetobacterales</taxon>
        <taxon>Acetobacteraceae</taxon>
        <taxon>Kozakia</taxon>
    </lineage>
</organism>
<dbReference type="PANTHER" id="PTHR45947">
    <property type="entry name" value="SULFOQUINOVOSYL TRANSFERASE SQD2"/>
    <property type="match status" value="1"/>
</dbReference>
<dbReference type="Gene3D" id="3.40.50.2000">
    <property type="entry name" value="Glycogen Phosphorylase B"/>
    <property type="match status" value="2"/>
</dbReference>
<dbReference type="SUPFAM" id="SSF53756">
    <property type="entry name" value="UDP-Glycosyltransferase/glycogen phosphorylase"/>
    <property type="match status" value="1"/>
</dbReference>
<keyword evidence="3" id="KW-1185">Reference proteome</keyword>
<dbReference type="InterPro" id="IPR028098">
    <property type="entry name" value="Glyco_trans_4-like_N"/>
</dbReference>